<evidence type="ECO:0000313" key="1">
    <source>
        <dbReference type="EMBL" id="PYH92783.1"/>
    </source>
</evidence>
<reference evidence="1 2" key="1">
    <citation type="submission" date="2018-02" db="EMBL/GenBank/DDBJ databases">
        <title>The genomes of Aspergillus section Nigri reveals drivers in fungal speciation.</title>
        <authorList>
            <consortium name="DOE Joint Genome Institute"/>
            <person name="Vesth T.C."/>
            <person name="Nybo J."/>
            <person name="Theobald S."/>
            <person name="Brandl J."/>
            <person name="Frisvad J.C."/>
            <person name="Nielsen K.F."/>
            <person name="Lyhne E.K."/>
            <person name="Kogle M.E."/>
            <person name="Kuo A."/>
            <person name="Riley R."/>
            <person name="Clum A."/>
            <person name="Nolan M."/>
            <person name="Lipzen A."/>
            <person name="Salamov A."/>
            <person name="Henrissat B."/>
            <person name="Wiebenga A."/>
            <person name="De vries R.P."/>
            <person name="Grigoriev I.V."/>
            <person name="Mortensen U.H."/>
            <person name="Andersen M.R."/>
            <person name="Baker S.E."/>
        </authorList>
    </citation>
    <scope>NUCLEOTIDE SEQUENCE [LARGE SCALE GENOMIC DNA]</scope>
    <source>
        <strain evidence="1 2">CBS 707.79</strain>
    </source>
</reference>
<keyword evidence="2" id="KW-1185">Reference proteome</keyword>
<sequence length="175" mass="19533">MDCTISRYPNITVISNGIAGEHGEVDVCVEVSDQDSEHSFVTAEDTGEMQGPASEYLAISRLGGHKHTIEEFIIPKWFLRVSIRLDLRVPGPGNLLVIVPSNIREINQCNEKGLCPTPLAATVPPDVHIHHASRWATIFNRGKRAISRDSKFLTGLQALPIRNMRKSVQLFLRFH</sequence>
<dbReference type="VEuPathDB" id="FungiDB:BO71DRAFT_431578"/>
<organism evidence="1 2">
    <name type="scientific">Aspergillus ellipticus CBS 707.79</name>
    <dbReference type="NCBI Taxonomy" id="1448320"/>
    <lineage>
        <taxon>Eukaryota</taxon>
        <taxon>Fungi</taxon>
        <taxon>Dikarya</taxon>
        <taxon>Ascomycota</taxon>
        <taxon>Pezizomycotina</taxon>
        <taxon>Eurotiomycetes</taxon>
        <taxon>Eurotiomycetidae</taxon>
        <taxon>Eurotiales</taxon>
        <taxon>Aspergillaceae</taxon>
        <taxon>Aspergillus</taxon>
        <taxon>Aspergillus subgen. Circumdati</taxon>
    </lineage>
</organism>
<gene>
    <name evidence="1" type="ORF">BO71DRAFT_431578</name>
</gene>
<dbReference type="AlphaFoldDB" id="A0A319DNG3"/>
<name>A0A319DNG3_9EURO</name>
<dbReference type="EMBL" id="KZ825907">
    <property type="protein sequence ID" value="PYH92783.1"/>
    <property type="molecule type" value="Genomic_DNA"/>
</dbReference>
<accession>A0A319DNG3</accession>
<dbReference type="Proteomes" id="UP000247810">
    <property type="component" value="Unassembled WGS sequence"/>
</dbReference>
<proteinExistence type="predicted"/>
<protein>
    <submittedName>
        <fullName evidence="1">Uncharacterized protein</fullName>
    </submittedName>
</protein>
<evidence type="ECO:0000313" key="2">
    <source>
        <dbReference type="Proteomes" id="UP000247810"/>
    </source>
</evidence>